<accession>A0ABW9AMD6</accession>
<proteinExistence type="predicted"/>
<reference evidence="3 4" key="1">
    <citation type="journal article" date="2024" name="Chem. Sci.">
        <title>Discovery of megapolipeptins by genome mining of a Burkholderiales bacteria collection.</title>
        <authorList>
            <person name="Paulo B.S."/>
            <person name="Recchia M.J.J."/>
            <person name="Lee S."/>
            <person name="Fergusson C.H."/>
            <person name="Romanowski S.B."/>
            <person name="Hernandez A."/>
            <person name="Krull N."/>
            <person name="Liu D.Y."/>
            <person name="Cavanagh H."/>
            <person name="Bos A."/>
            <person name="Gray C.A."/>
            <person name="Murphy B.T."/>
            <person name="Linington R.G."/>
            <person name="Eustaquio A.S."/>
        </authorList>
    </citation>
    <scope>NUCLEOTIDE SEQUENCE [LARGE SCALE GENOMIC DNA]</scope>
    <source>
        <strain evidence="3 4">RL17-350-BIC-A</strain>
    </source>
</reference>
<organism evidence="3 4">
    <name type="scientific">Paraburkholderia dipogonis</name>
    <dbReference type="NCBI Taxonomy" id="1211383"/>
    <lineage>
        <taxon>Bacteria</taxon>
        <taxon>Pseudomonadati</taxon>
        <taxon>Pseudomonadota</taxon>
        <taxon>Betaproteobacteria</taxon>
        <taxon>Burkholderiales</taxon>
        <taxon>Burkholderiaceae</taxon>
        <taxon>Paraburkholderia</taxon>
    </lineage>
</organism>
<comment type="caution">
    <text evidence="3">The sequence shown here is derived from an EMBL/GenBank/DDBJ whole genome shotgun (WGS) entry which is preliminary data.</text>
</comment>
<dbReference type="Proteomes" id="UP001629230">
    <property type="component" value="Unassembled WGS sequence"/>
</dbReference>
<feature type="signal peptide" evidence="2">
    <location>
        <begin position="1"/>
        <end position="20"/>
    </location>
</feature>
<evidence type="ECO:0000256" key="1">
    <source>
        <dbReference type="SAM" id="MobiDB-lite"/>
    </source>
</evidence>
<keyword evidence="4" id="KW-1185">Reference proteome</keyword>
<gene>
    <name evidence="3" type="ORF">PQR57_11945</name>
</gene>
<protein>
    <submittedName>
        <fullName evidence="3">Uncharacterized protein</fullName>
    </submittedName>
</protein>
<feature type="chain" id="PRO_5045695777" evidence="2">
    <location>
        <begin position="21"/>
        <end position="110"/>
    </location>
</feature>
<feature type="region of interest" description="Disordered" evidence="1">
    <location>
        <begin position="63"/>
        <end position="110"/>
    </location>
</feature>
<evidence type="ECO:0000313" key="3">
    <source>
        <dbReference type="EMBL" id="MFM0001732.1"/>
    </source>
</evidence>
<name>A0ABW9AMD6_9BURK</name>
<sequence>MKIVKGSIVASALVMGVATAAYGQSVGLPGNAGAGGMNGVQSSGINNMGAAAGAGLGTGAGTSPTPGVGTMGGAGAGPALNTMRANGTSLNMNPDPRVPNLAGKGMPARN</sequence>
<evidence type="ECO:0000256" key="2">
    <source>
        <dbReference type="SAM" id="SignalP"/>
    </source>
</evidence>
<evidence type="ECO:0000313" key="4">
    <source>
        <dbReference type="Proteomes" id="UP001629230"/>
    </source>
</evidence>
<keyword evidence="2" id="KW-0732">Signal</keyword>
<dbReference type="RefSeq" id="WP_408177200.1">
    <property type="nucleotide sequence ID" value="NZ_JAQQEZ010000006.1"/>
</dbReference>
<feature type="compositionally biased region" description="Polar residues" evidence="1">
    <location>
        <begin position="83"/>
        <end position="92"/>
    </location>
</feature>
<dbReference type="EMBL" id="JAQQEZ010000006">
    <property type="protein sequence ID" value="MFM0001732.1"/>
    <property type="molecule type" value="Genomic_DNA"/>
</dbReference>